<dbReference type="EMBL" id="JABFAC010000011">
    <property type="protein sequence ID" value="MBA0628834.1"/>
    <property type="molecule type" value="Genomic_DNA"/>
</dbReference>
<dbReference type="AlphaFoldDB" id="A0A7J8SRS7"/>
<sequence length="26" mass="2975">MNHAPIKAYHKVSINLLVQDFNAVHD</sequence>
<organism evidence="1 2">
    <name type="scientific">Gossypium davidsonii</name>
    <name type="common">Davidson's cotton</name>
    <name type="synonym">Gossypium klotzschianum subsp. davidsonii</name>
    <dbReference type="NCBI Taxonomy" id="34287"/>
    <lineage>
        <taxon>Eukaryota</taxon>
        <taxon>Viridiplantae</taxon>
        <taxon>Streptophyta</taxon>
        <taxon>Embryophyta</taxon>
        <taxon>Tracheophyta</taxon>
        <taxon>Spermatophyta</taxon>
        <taxon>Magnoliopsida</taxon>
        <taxon>eudicotyledons</taxon>
        <taxon>Gunneridae</taxon>
        <taxon>Pentapetalae</taxon>
        <taxon>rosids</taxon>
        <taxon>malvids</taxon>
        <taxon>Malvales</taxon>
        <taxon>Malvaceae</taxon>
        <taxon>Malvoideae</taxon>
        <taxon>Gossypium</taxon>
    </lineage>
</organism>
<reference evidence="1 2" key="1">
    <citation type="journal article" date="2019" name="Genome Biol. Evol.">
        <title>Insights into the evolution of the New World diploid cottons (Gossypium, subgenus Houzingenia) based on genome sequencing.</title>
        <authorList>
            <person name="Grover C.E."/>
            <person name="Arick M.A. 2nd"/>
            <person name="Thrash A."/>
            <person name="Conover J.L."/>
            <person name="Sanders W.S."/>
            <person name="Peterson D.G."/>
            <person name="Frelichowski J.E."/>
            <person name="Scheffler J.A."/>
            <person name="Scheffler B.E."/>
            <person name="Wendel J.F."/>
        </authorList>
    </citation>
    <scope>NUCLEOTIDE SEQUENCE [LARGE SCALE GENOMIC DNA]</scope>
    <source>
        <strain evidence="1">27</strain>
        <tissue evidence="1">Leaf</tissue>
    </source>
</reference>
<dbReference type="Proteomes" id="UP000593561">
    <property type="component" value="Unassembled WGS sequence"/>
</dbReference>
<proteinExistence type="predicted"/>
<comment type="caution">
    <text evidence="1">The sequence shown here is derived from an EMBL/GenBank/DDBJ whole genome shotgun (WGS) entry which is preliminary data.</text>
</comment>
<protein>
    <submittedName>
        <fullName evidence="1">Uncharacterized protein</fullName>
    </submittedName>
</protein>
<name>A0A7J8SRS7_GOSDV</name>
<evidence type="ECO:0000313" key="1">
    <source>
        <dbReference type="EMBL" id="MBA0628834.1"/>
    </source>
</evidence>
<keyword evidence="2" id="KW-1185">Reference proteome</keyword>
<evidence type="ECO:0000313" key="2">
    <source>
        <dbReference type="Proteomes" id="UP000593561"/>
    </source>
</evidence>
<accession>A0A7J8SRS7</accession>
<gene>
    <name evidence="1" type="ORF">Godav_023479</name>
</gene>